<reference evidence="3" key="1">
    <citation type="journal article" date="2024" name="IScience">
        <title>Strigolactones Initiate the Formation of Haustorium-like Structures in Castilleja.</title>
        <authorList>
            <person name="Buerger M."/>
            <person name="Peterson D."/>
            <person name="Chory J."/>
        </authorList>
    </citation>
    <scope>NUCLEOTIDE SEQUENCE [LARGE SCALE GENOMIC DNA]</scope>
</reference>
<name>A0ABD3BYC1_9LAMI</name>
<protein>
    <recommendedName>
        <fullName evidence="1">F-box protein At5g52880-like ARM repeats region domain-containing protein</fullName>
    </recommendedName>
</protein>
<keyword evidence="3" id="KW-1185">Reference proteome</keyword>
<dbReference type="PANTHER" id="PTHR47744">
    <property type="entry name" value="OS05G0526300 PROTEIN"/>
    <property type="match status" value="1"/>
</dbReference>
<evidence type="ECO:0000313" key="2">
    <source>
        <dbReference type="EMBL" id="KAL3621632.1"/>
    </source>
</evidence>
<feature type="domain" description="F-box protein At5g52880-like ARM repeats region" evidence="1">
    <location>
        <begin position="6"/>
        <end position="58"/>
    </location>
</feature>
<dbReference type="Pfam" id="PF24104">
    <property type="entry name" value="At5g52880_ARM"/>
    <property type="match status" value="1"/>
</dbReference>
<proteinExistence type="predicted"/>
<evidence type="ECO:0000313" key="3">
    <source>
        <dbReference type="Proteomes" id="UP001632038"/>
    </source>
</evidence>
<dbReference type="PANTHER" id="PTHR47744:SF1">
    <property type="entry name" value="OS05G0526300 PROTEIN"/>
    <property type="match status" value="1"/>
</dbReference>
<dbReference type="AlphaFoldDB" id="A0ABD3BYC1"/>
<dbReference type="Proteomes" id="UP001632038">
    <property type="component" value="Unassembled WGS sequence"/>
</dbReference>
<sequence length="102" mass="11292">MIDPIHRYQTLKLKESLSKPSLYLFACKELSFLLKNAYSKSPKNLQSIFFQETLFAFCWEFSSIELLLGLFVTGGIDGTPISAIKDGHGADVEEDDGVAGAE</sequence>
<organism evidence="2 3">
    <name type="scientific">Castilleja foliolosa</name>
    <dbReference type="NCBI Taxonomy" id="1961234"/>
    <lineage>
        <taxon>Eukaryota</taxon>
        <taxon>Viridiplantae</taxon>
        <taxon>Streptophyta</taxon>
        <taxon>Embryophyta</taxon>
        <taxon>Tracheophyta</taxon>
        <taxon>Spermatophyta</taxon>
        <taxon>Magnoliopsida</taxon>
        <taxon>eudicotyledons</taxon>
        <taxon>Gunneridae</taxon>
        <taxon>Pentapetalae</taxon>
        <taxon>asterids</taxon>
        <taxon>lamiids</taxon>
        <taxon>Lamiales</taxon>
        <taxon>Orobanchaceae</taxon>
        <taxon>Pedicularideae</taxon>
        <taxon>Castillejinae</taxon>
        <taxon>Castilleja</taxon>
    </lineage>
</organism>
<dbReference type="EMBL" id="JAVIJP010000066">
    <property type="protein sequence ID" value="KAL3621632.1"/>
    <property type="molecule type" value="Genomic_DNA"/>
</dbReference>
<accession>A0ABD3BYC1</accession>
<comment type="caution">
    <text evidence="2">The sequence shown here is derived from an EMBL/GenBank/DDBJ whole genome shotgun (WGS) entry which is preliminary data.</text>
</comment>
<dbReference type="InterPro" id="IPR057039">
    <property type="entry name" value="At5g52880_ARM"/>
</dbReference>
<evidence type="ECO:0000259" key="1">
    <source>
        <dbReference type="Pfam" id="PF24104"/>
    </source>
</evidence>
<gene>
    <name evidence="2" type="ORF">CASFOL_036544</name>
</gene>